<dbReference type="InterPro" id="IPR011009">
    <property type="entry name" value="Kinase-like_dom_sf"/>
</dbReference>
<feature type="domain" description="RWD" evidence="16">
    <location>
        <begin position="44"/>
        <end position="165"/>
    </location>
</feature>
<gene>
    <name evidence="17" type="ORF">OSB1V03_LOCUS252</name>
</gene>
<dbReference type="Pfam" id="PF13393">
    <property type="entry name" value="tRNA-synt_His"/>
    <property type="match status" value="1"/>
</dbReference>
<dbReference type="InterPro" id="IPR016255">
    <property type="entry name" value="Gcn2"/>
</dbReference>
<feature type="coiled-coil region" evidence="13">
    <location>
        <begin position="193"/>
        <end position="220"/>
    </location>
</feature>
<keyword evidence="13" id="KW-0175">Coiled coil</keyword>
<dbReference type="SUPFAM" id="SSF55681">
    <property type="entry name" value="Class II aaRS and biotin synthetases"/>
    <property type="match status" value="1"/>
</dbReference>
<evidence type="ECO:0000256" key="3">
    <source>
        <dbReference type="ARBA" id="ARBA00022679"/>
    </source>
</evidence>
<evidence type="ECO:0000256" key="14">
    <source>
        <dbReference type="SAM" id="MobiDB-lite"/>
    </source>
</evidence>
<keyword evidence="6 11" id="KW-0067">ATP-binding</keyword>
<keyword evidence="5" id="KW-0418">Kinase</keyword>
<feature type="binding site" evidence="11 12">
    <location>
        <position position="525"/>
    </location>
    <ligand>
        <name>ATP</name>
        <dbReference type="ChEBI" id="CHEBI:30616"/>
    </ligand>
</feature>
<evidence type="ECO:0000256" key="10">
    <source>
        <dbReference type="PIRSR" id="PIRSR000660-1"/>
    </source>
</evidence>
<protein>
    <recommendedName>
        <fullName evidence="1">non-specific serine/threonine protein kinase</fullName>
        <ecNumber evidence="1">2.7.11.1</ecNumber>
    </recommendedName>
</protein>
<evidence type="ECO:0000256" key="8">
    <source>
        <dbReference type="ARBA" id="ARBA00047899"/>
    </source>
</evidence>
<dbReference type="GO" id="GO:0004694">
    <property type="term" value="F:eukaryotic translation initiation factor 2alpha kinase activity"/>
    <property type="evidence" value="ECO:0007669"/>
    <property type="project" value="InterPro"/>
</dbReference>
<name>A0A7R9KDD0_9ACAR</name>
<dbReference type="PROSITE" id="PS50908">
    <property type="entry name" value="RWD"/>
    <property type="match status" value="1"/>
</dbReference>
<feature type="compositionally biased region" description="Low complexity" evidence="14">
    <location>
        <begin position="608"/>
        <end position="619"/>
    </location>
</feature>
<dbReference type="SUPFAM" id="SSF54495">
    <property type="entry name" value="UBC-like"/>
    <property type="match status" value="1"/>
</dbReference>
<dbReference type="InterPro" id="IPR041715">
    <property type="entry name" value="HisRS-like_core"/>
</dbReference>
<evidence type="ECO:0000259" key="15">
    <source>
        <dbReference type="PROSITE" id="PS50011"/>
    </source>
</evidence>
<dbReference type="Gene3D" id="1.10.510.10">
    <property type="entry name" value="Transferase(Phosphotransferase) domain 1"/>
    <property type="match status" value="2"/>
</dbReference>
<dbReference type="Pfam" id="PF00069">
    <property type="entry name" value="Pkinase"/>
    <property type="match status" value="3"/>
</dbReference>
<accession>A0A7R9KDD0</accession>
<dbReference type="PROSITE" id="PS00107">
    <property type="entry name" value="PROTEIN_KINASE_ATP"/>
    <property type="match status" value="1"/>
</dbReference>
<evidence type="ECO:0000256" key="5">
    <source>
        <dbReference type="ARBA" id="ARBA00022777"/>
    </source>
</evidence>
<feature type="region of interest" description="Disordered" evidence="14">
    <location>
        <begin position="1419"/>
        <end position="1439"/>
    </location>
</feature>
<evidence type="ECO:0000256" key="7">
    <source>
        <dbReference type="ARBA" id="ARBA00037982"/>
    </source>
</evidence>
<evidence type="ECO:0000256" key="6">
    <source>
        <dbReference type="ARBA" id="ARBA00022840"/>
    </source>
</evidence>
<dbReference type="PIRSF" id="PIRSF000660">
    <property type="entry name" value="Ser/Thr_PK_GCN2"/>
    <property type="match status" value="1"/>
</dbReference>
<dbReference type="Gene3D" id="3.30.930.10">
    <property type="entry name" value="Bira Bifunctional Protein, Domain 2"/>
    <property type="match status" value="1"/>
</dbReference>
<dbReference type="EMBL" id="CAJPIZ010000042">
    <property type="protein sequence ID" value="CAG2100183.1"/>
    <property type="molecule type" value="Genomic_DNA"/>
</dbReference>
<evidence type="ECO:0000313" key="18">
    <source>
        <dbReference type="Proteomes" id="UP000759131"/>
    </source>
</evidence>
<dbReference type="InterPro" id="IPR008271">
    <property type="entry name" value="Ser/Thr_kinase_AS"/>
</dbReference>
<feature type="region of interest" description="Disordered" evidence="14">
    <location>
        <begin position="665"/>
        <end position="685"/>
    </location>
</feature>
<feature type="domain" description="Protein kinase" evidence="15">
    <location>
        <begin position="496"/>
        <end position="902"/>
    </location>
</feature>
<evidence type="ECO:0000256" key="13">
    <source>
        <dbReference type="SAM" id="Coils"/>
    </source>
</evidence>
<evidence type="ECO:0000256" key="12">
    <source>
        <dbReference type="PROSITE-ProRule" id="PRU10141"/>
    </source>
</evidence>
<dbReference type="OrthoDB" id="6430822at2759"/>
<dbReference type="EMBL" id="OC854617">
    <property type="protein sequence ID" value="CAD7619753.1"/>
    <property type="molecule type" value="Genomic_DNA"/>
</dbReference>
<dbReference type="EC" id="2.7.11.1" evidence="1"/>
<keyword evidence="2" id="KW-0723">Serine/threonine-protein kinase</keyword>
<dbReference type="GO" id="GO:0005524">
    <property type="term" value="F:ATP binding"/>
    <property type="evidence" value="ECO:0007669"/>
    <property type="project" value="UniProtKB-UniRule"/>
</dbReference>
<keyword evidence="18" id="KW-1185">Reference proteome</keyword>
<keyword evidence="3" id="KW-0808">Transferase</keyword>
<dbReference type="GO" id="GO:0000077">
    <property type="term" value="P:DNA damage checkpoint signaling"/>
    <property type="evidence" value="ECO:0007669"/>
    <property type="project" value="InterPro"/>
</dbReference>
<keyword evidence="4 11" id="KW-0547">Nucleotide-binding</keyword>
<dbReference type="PROSITE" id="PS50011">
    <property type="entry name" value="PROTEIN_KINASE_DOM"/>
    <property type="match status" value="1"/>
</dbReference>
<feature type="binding site" evidence="11">
    <location>
        <begin position="502"/>
        <end position="510"/>
    </location>
    <ligand>
        <name>ATP</name>
        <dbReference type="ChEBI" id="CHEBI:30616"/>
    </ligand>
</feature>
<dbReference type="Gene3D" id="3.10.110.10">
    <property type="entry name" value="Ubiquitin Conjugating Enzyme"/>
    <property type="match status" value="1"/>
</dbReference>
<evidence type="ECO:0000256" key="2">
    <source>
        <dbReference type="ARBA" id="ARBA00022527"/>
    </source>
</evidence>
<feature type="compositionally biased region" description="Low complexity" evidence="14">
    <location>
        <begin position="1419"/>
        <end position="1431"/>
    </location>
</feature>
<dbReference type="SUPFAM" id="SSF56112">
    <property type="entry name" value="Protein kinase-like (PK-like)"/>
    <property type="match status" value="2"/>
</dbReference>
<dbReference type="Proteomes" id="UP000759131">
    <property type="component" value="Unassembled WGS sequence"/>
</dbReference>
<dbReference type="GO" id="GO:1990625">
    <property type="term" value="P:negative regulation of cytoplasmic translational initiation in response to stress"/>
    <property type="evidence" value="ECO:0007669"/>
    <property type="project" value="TreeGrafter"/>
</dbReference>
<feature type="active site" description="Proton acceptor" evidence="10">
    <location>
        <position position="743"/>
    </location>
</feature>
<dbReference type="InterPro" id="IPR050339">
    <property type="entry name" value="CC_SR_Kinase"/>
</dbReference>
<sequence length="1670" mass="192005">MFFCDFVSPVVRQHIESPKRVKTMFRKLCAEMATNVETNERQMDELSALKAIFGSDLIDLRQSVANGGDFGDKWSPIEIQITLKPMVSMSQLNVEVYVQTDLYVKCGKKYPNVIPEDISLKNVKGLATSVCHHIRDELYQLAKSLRGEVMIFAFADHVRQSLHLHNKPPIQSFYDQMISHQTKREIQKNAEIERQLETNRQRDEMKRKQLEEEMRRKQKALLEESRFRRESHEDIGETLLDMRSEMRCDVNHELVCITFDVNGFERTIQRGKCLLHNHFKHSVEYLATDLSNGQTFVITEWILRLNDDNSVDDIMDRISKVETFFKTKLMSLNDRNLIHYLSMQYSVKSDYIVVDLLQEHINANSLFSLSNVMRGHPFNTSLITFYSKQILEIVNYLHRNNSPHGDLRPTNVFVDSITGDIKISENARWSAERLLYHSFLSSQKSAQNYSKYDSESDILKGRSEQTDANNYETNVENKAILNSLVSSSMYSRLNEFEVLDELGKGGFGYVYKVKNILDGRCYALKKIQINHSNHSLYEKIKREVNLLSRLNHENVVRYFTSWIESEDNLDFDSSEQSSTTKTSENITQKSLKVDTKSMQKIKEEKSSDSSSDSDSSDSSSIEDVDFEAEEDIFGTSFLVQIPPKLSNNSSDDQYVIFERSGCDSKSSHEKTETINNKNNSGEDKWSRIPRQNMFIQMELCEKNTLRDAIDGGLRNEAHRKRRLFREIVEGLVHIHEQGMIHRDLKPGNIFLDVNDHVKIGDFGLAKDIFFIKDEKPVSSSVVNQLNATQELDHFRLTGKIGTPFYVAPELAVSSDVNSTKIYYTQKVDIYSLGVIFFEMSYPFQTLMERTKVVMNLRKKEIELPIDANQHLTQIEIDILKSLLQHDYSLRPTSLELLASDYLPAPEMEEKEEQNVIRRAVQNTRTKLHKYMLNMLFQKETSEIEDYVFDVNDQHFGPSFGTKNDLFSLSTKQRVFQYVYNVLESVMQSHCAVYLSLPTLLPKHSTQTYQVNDVFYVSDNTGAIVSLSHNLRVPFARYIARNNILHFRRYSIEKVYRQRRVMGYHPKELWECALDIITPKASTDVSTHIIPDSEVLSVLCHVVNQFPALSASKLVLRVNHINLIKAILDYCDISDEMHNKVILLLGECFSPKVTQNSEQESLKKLLSNIKTHMRKKGVKQQNALQMAKHAIKELDLILNFAEKLSNLNKFSVRISPAFVISGSSCVLYSGIIFQLEREVKHKKLPQRSVIAVGGRYDRLIASFDTLSKNSDKHFAAKGGVGLSIEFEKIMKCVLEEEMKTKSTFGSVIDVVICSLTNEKSESILKELGSVTKEFWNSGIKAFCFPEDLPKNIDELHAFCKENSVRYAVVIKETFDSNQTNFHQMSAKLFAYEKERFIDKKGGPVSDIVEYVTRSLLSLKSDSNSASNSANSDQTMIPRSDSNKVINNQSMYSNDGNYTQTSAIASNIKVTFICERLQPIVKKRHEKDIISQLSTALNFVMNNTIIEVLAVDVPFRVIKAICAEIELNVDNENEPKSAFEKSVQSITDKHLRHRKHIQHITDALYEYKIHEKIIDYISDYCGLLKGSTVQLAANVKPSVALFKLKRETYKPNLDCEVTVRAPPNYGLIAYVKRIKLRKFYAYEDSLEVISDNNNTSYKWLGNNEEMHPKMRT</sequence>
<organism evidence="17">
    <name type="scientific">Medioppia subpectinata</name>
    <dbReference type="NCBI Taxonomy" id="1979941"/>
    <lineage>
        <taxon>Eukaryota</taxon>
        <taxon>Metazoa</taxon>
        <taxon>Ecdysozoa</taxon>
        <taxon>Arthropoda</taxon>
        <taxon>Chelicerata</taxon>
        <taxon>Arachnida</taxon>
        <taxon>Acari</taxon>
        <taxon>Acariformes</taxon>
        <taxon>Sarcoptiformes</taxon>
        <taxon>Oribatida</taxon>
        <taxon>Brachypylina</taxon>
        <taxon>Oppioidea</taxon>
        <taxon>Oppiidae</taxon>
        <taxon>Medioppia</taxon>
    </lineage>
</organism>
<evidence type="ECO:0000256" key="9">
    <source>
        <dbReference type="ARBA" id="ARBA00048679"/>
    </source>
</evidence>
<dbReference type="PANTHER" id="PTHR11042">
    <property type="entry name" value="EUKARYOTIC TRANSLATION INITIATION FACTOR 2-ALPHA KINASE EIF2-ALPHA KINASE -RELATED"/>
    <property type="match status" value="1"/>
</dbReference>
<evidence type="ECO:0000256" key="4">
    <source>
        <dbReference type="ARBA" id="ARBA00022741"/>
    </source>
</evidence>
<dbReference type="InterPro" id="IPR045864">
    <property type="entry name" value="aa-tRNA-synth_II/BPL/LPL"/>
</dbReference>
<dbReference type="InterPro" id="IPR006575">
    <property type="entry name" value="RWD_dom"/>
</dbReference>
<dbReference type="GO" id="GO:0009893">
    <property type="term" value="P:positive regulation of metabolic process"/>
    <property type="evidence" value="ECO:0007669"/>
    <property type="project" value="UniProtKB-ARBA"/>
</dbReference>
<dbReference type="CDD" id="cd14046">
    <property type="entry name" value="STKc_EIF2AK4_GCN2_rpt2"/>
    <property type="match status" value="1"/>
</dbReference>
<dbReference type="SMART" id="SM00220">
    <property type="entry name" value="S_TKc"/>
    <property type="match status" value="1"/>
</dbReference>
<dbReference type="Gene3D" id="3.30.200.20">
    <property type="entry name" value="Phosphorylase Kinase, domain 1"/>
    <property type="match status" value="1"/>
</dbReference>
<dbReference type="PANTHER" id="PTHR11042:SF136">
    <property type="entry name" value="EIF-2-ALPHA KINASE GCN2"/>
    <property type="match status" value="1"/>
</dbReference>
<reference evidence="17" key="1">
    <citation type="submission" date="2020-11" db="EMBL/GenBank/DDBJ databases">
        <authorList>
            <person name="Tran Van P."/>
        </authorList>
    </citation>
    <scope>NUCLEOTIDE SEQUENCE</scope>
</reference>
<comment type="catalytic activity">
    <reaction evidence="9">
        <text>L-seryl-[protein] + ATP = O-phospho-L-seryl-[protein] + ADP + H(+)</text>
        <dbReference type="Rhea" id="RHEA:17989"/>
        <dbReference type="Rhea" id="RHEA-COMP:9863"/>
        <dbReference type="Rhea" id="RHEA-COMP:11604"/>
        <dbReference type="ChEBI" id="CHEBI:15378"/>
        <dbReference type="ChEBI" id="CHEBI:29999"/>
        <dbReference type="ChEBI" id="CHEBI:30616"/>
        <dbReference type="ChEBI" id="CHEBI:83421"/>
        <dbReference type="ChEBI" id="CHEBI:456216"/>
        <dbReference type="EC" id="2.7.11.1"/>
    </reaction>
</comment>
<dbReference type="FunFam" id="3.10.110.10:FF:000050">
    <property type="entry name" value="eIF-2-alpha kinase GCN2"/>
    <property type="match status" value="1"/>
</dbReference>
<evidence type="ECO:0000256" key="11">
    <source>
        <dbReference type="PIRSR" id="PIRSR000660-2"/>
    </source>
</evidence>
<comment type="catalytic activity">
    <reaction evidence="8">
        <text>L-threonyl-[protein] + ATP = O-phospho-L-threonyl-[protein] + ADP + H(+)</text>
        <dbReference type="Rhea" id="RHEA:46608"/>
        <dbReference type="Rhea" id="RHEA-COMP:11060"/>
        <dbReference type="Rhea" id="RHEA-COMP:11605"/>
        <dbReference type="ChEBI" id="CHEBI:15378"/>
        <dbReference type="ChEBI" id="CHEBI:30013"/>
        <dbReference type="ChEBI" id="CHEBI:30616"/>
        <dbReference type="ChEBI" id="CHEBI:61977"/>
        <dbReference type="ChEBI" id="CHEBI:456216"/>
        <dbReference type="EC" id="2.7.11.1"/>
    </reaction>
</comment>
<dbReference type="GO" id="GO:0005634">
    <property type="term" value="C:nucleus"/>
    <property type="evidence" value="ECO:0007669"/>
    <property type="project" value="TreeGrafter"/>
</dbReference>
<evidence type="ECO:0000313" key="17">
    <source>
        <dbReference type="EMBL" id="CAD7619753.1"/>
    </source>
</evidence>
<dbReference type="Pfam" id="PF05773">
    <property type="entry name" value="RWD"/>
    <property type="match status" value="1"/>
</dbReference>
<feature type="compositionally biased region" description="Basic and acidic residues" evidence="14">
    <location>
        <begin position="591"/>
        <end position="607"/>
    </location>
</feature>
<evidence type="ECO:0000259" key="16">
    <source>
        <dbReference type="PROSITE" id="PS50908"/>
    </source>
</evidence>
<dbReference type="CDD" id="cd23823">
    <property type="entry name" value="RWD_GCN2"/>
    <property type="match status" value="1"/>
</dbReference>
<evidence type="ECO:0000256" key="1">
    <source>
        <dbReference type="ARBA" id="ARBA00012513"/>
    </source>
</evidence>
<dbReference type="InterPro" id="IPR000719">
    <property type="entry name" value="Prot_kinase_dom"/>
</dbReference>
<feature type="region of interest" description="Disordered" evidence="14">
    <location>
        <begin position="571"/>
        <end position="621"/>
    </location>
</feature>
<dbReference type="SMART" id="SM00591">
    <property type="entry name" value="RWD"/>
    <property type="match status" value="1"/>
</dbReference>
<comment type="similarity">
    <text evidence="7">Belongs to the protein kinase superfamily. Ser/Thr protein kinase family. GCN2 subfamily.</text>
</comment>
<dbReference type="PROSITE" id="PS00108">
    <property type="entry name" value="PROTEIN_KINASE_ST"/>
    <property type="match status" value="1"/>
</dbReference>
<proteinExistence type="inferred from homology"/>
<feature type="compositionally biased region" description="Low complexity" evidence="14">
    <location>
        <begin position="574"/>
        <end position="584"/>
    </location>
</feature>
<dbReference type="InterPro" id="IPR017441">
    <property type="entry name" value="Protein_kinase_ATP_BS"/>
</dbReference>
<dbReference type="GO" id="GO:0005829">
    <property type="term" value="C:cytosol"/>
    <property type="evidence" value="ECO:0007669"/>
    <property type="project" value="TreeGrafter"/>
</dbReference>
<dbReference type="InterPro" id="IPR016135">
    <property type="entry name" value="UBQ-conjugating_enzyme/RWD"/>
</dbReference>